<dbReference type="InterPro" id="IPR015168">
    <property type="entry name" value="SsuA/THI5"/>
</dbReference>
<evidence type="ECO:0000259" key="4">
    <source>
        <dbReference type="Pfam" id="PF09084"/>
    </source>
</evidence>
<accession>A0A7G6U8N2</accession>
<evidence type="ECO:0000313" key="5">
    <source>
        <dbReference type="EMBL" id="QND75364.1"/>
    </source>
</evidence>
<name>A0A7G6U8N2_9BRAD</name>
<dbReference type="CDD" id="cd01008">
    <property type="entry name" value="PBP2_NrtA_SsuA_CpmA_like"/>
    <property type="match status" value="1"/>
</dbReference>
<evidence type="ECO:0000256" key="3">
    <source>
        <dbReference type="ARBA" id="ARBA00022729"/>
    </source>
</evidence>
<organism evidence="5 6">
    <name type="scientific">Tardiphaga robiniae</name>
    <dbReference type="NCBI Taxonomy" id="943830"/>
    <lineage>
        <taxon>Bacteria</taxon>
        <taxon>Pseudomonadati</taxon>
        <taxon>Pseudomonadota</taxon>
        <taxon>Alphaproteobacteria</taxon>
        <taxon>Hyphomicrobiales</taxon>
        <taxon>Nitrobacteraceae</taxon>
        <taxon>Tardiphaga</taxon>
    </lineage>
</organism>
<dbReference type="PANTHER" id="PTHR30024:SF47">
    <property type="entry name" value="TAURINE-BINDING PERIPLASMIC PROTEIN"/>
    <property type="match status" value="1"/>
</dbReference>
<dbReference type="Pfam" id="PF09084">
    <property type="entry name" value="NMT1"/>
    <property type="match status" value="1"/>
</dbReference>
<dbReference type="GO" id="GO:0042918">
    <property type="term" value="P:alkanesulfonate transmembrane transport"/>
    <property type="evidence" value="ECO:0007669"/>
    <property type="project" value="TreeGrafter"/>
</dbReference>
<gene>
    <name evidence="5" type="ORF">HB776_09315</name>
</gene>
<sequence>MGWGQFFVADQAKTWDKQGLTPKTTIFASGRLALDALVGGGVVVATAAETPVLFANLNGLPVRIIATLNRQESFDLVAVKDIKTIKDIKGHKIGYSQGTNAHYYLSKLLKEANLTFADITAVSLNPGDFVTSLSNGAVDAFIWTEPHISLALRQGGDKFHAIRSPGLYVGFSTVIALQSTIDKNPDLLVKVLKSLIDANDLIKKDPNAAAALIAERIKVDPEIVRNFLPRTRFNIDLERADLVAELQTQAKWAIDNKLVRPDVKVPDFNTVVVGSLLDKAREK</sequence>
<protein>
    <submittedName>
        <fullName evidence="5">ABC transporter substrate-binding protein</fullName>
    </submittedName>
</protein>
<evidence type="ECO:0000256" key="1">
    <source>
        <dbReference type="ARBA" id="ARBA00004418"/>
    </source>
</evidence>
<proteinExistence type="inferred from homology"/>
<comment type="subcellular location">
    <subcellularLocation>
        <location evidence="1">Periplasm</location>
    </subcellularLocation>
</comment>
<feature type="domain" description="SsuA/THI5-like" evidence="4">
    <location>
        <begin position="33"/>
        <end position="209"/>
    </location>
</feature>
<dbReference type="KEGG" id="trb:HB776_09315"/>
<dbReference type="SUPFAM" id="SSF53850">
    <property type="entry name" value="Periplasmic binding protein-like II"/>
    <property type="match status" value="1"/>
</dbReference>
<comment type="similarity">
    <text evidence="2">Belongs to the bacterial solute-binding protein SsuA/TauA family.</text>
</comment>
<dbReference type="AlphaFoldDB" id="A0A7G6U8N2"/>
<evidence type="ECO:0000256" key="2">
    <source>
        <dbReference type="ARBA" id="ARBA00010742"/>
    </source>
</evidence>
<dbReference type="Gene3D" id="3.40.190.10">
    <property type="entry name" value="Periplasmic binding protein-like II"/>
    <property type="match status" value="2"/>
</dbReference>
<dbReference type="Proteomes" id="UP000515291">
    <property type="component" value="Chromosome"/>
</dbReference>
<dbReference type="EMBL" id="CP050292">
    <property type="protein sequence ID" value="QND75364.1"/>
    <property type="molecule type" value="Genomic_DNA"/>
</dbReference>
<dbReference type="GO" id="GO:0042597">
    <property type="term" value="C:periplasmic space"/>
    <property type="evidence" value="ECO:0007669"/>
    <property type="project" value="UniProtKB-SubCell"/>
</dbReference>
<reference evidence="6" key="1">
    <citation type="journal article" date="2020" name="Mol. Plant Microbe">
        <title>Rhizobial microsymbionts of the narrowly endemic Oxytropis species growing in Kamchatka are characterized by significant genetic diversity and possess a set of genes that are associated with T3SS and T6SS secretion systems and can affect the development of symbiosis.</title>
        <authorList>
            <person name="Safronova V."/>
            <person name="Guro P."/>
            <person name="Sazanova A."/>
            <person name="Kuznetsova I."/>
            <person name="Belimov A."/>
            <person name="Yakubov V."/>
            <person name="Chirak E."/>
            <person name="Afonin A."/>
            <person name="Gogolev Y."/>
            <person name="Andronov E."/>
            <person name="Tikhonovich I."/>
        </authorList>
    </citation>
    <scope>NUCLEOTIDE SEQUENCE [LARGE SCALE GENOMIC DNA]</scope>
    <source>
        <strain evidence="6">581</strain>
    </source>
</reference>
<keyword evidence="3" id="KW-0732">Signal</keyword>
<evidence type="ECO:0000313" key="6">
    <source>
        <dbReference type="Proteomes" id="UP000515291"/>
    </source>
</evidence>
<dbReference type="PANTHER" id="PTHR30024">
    <property type="entry name" value="ALIPHATIC SULFONATES-BINDING PROTEIN-RELATED"/>
    <property type="match status" value="1"/>
</dbReference>